<dbReference type="Proteomes" id="UP000492821">
    <property type="component" value="Unassembled WGS sequence"/>
</dbReference>
<keyword evidence="1" id="KW-1133">Transmembrane helix</keyword>
<reference evidence="2" key="1">
    <citation type="journal article" date="2013" name="Genetics">
        <title>The draft genome and transcriptome of Panagrellus redivivus are shaped by the harsh demands of a free-living lifestyle.</title>
        <authorList>
            <person name="Srinivasan J."/>
            <person name="Dillman A.R."/>
            <person name="Macchietto M.G."/>
            <person name="Heikkinen L."/>
            <person name="Lakso M."/>
            <person name="Fracchia K.M."/>
            <person name="Antoshechkin I."/>
            <person name="Mortazavi A."/>
            <person name="Wong G."/>
            <person name="Sternberg P.W."/>
        </authorList>
    </citation>
    <scope>NUCLEOTIDE SEQUENCE [LARGE SCALE GENOMIC DNA]</scope>
    <source>
        <strain evidence="2">MT8872</strain>
    </source>
</reference>
<protein>
    <submittedName>
        <fullName evidence="3">CUB domain-containing protein</fullName>
    </submittedName>
</protein>
<evidence type="ECO:0000313" key="2">
    <source>
        <dbReference type="Proteomes" id="UP000492821"/>
    </source>
</evidence>
<keyword evidence="1" id="KW-0472">Membrane</keyword>
<keyword evidence="1" id="KW-0812">Transmembrane</keyword>
<sequence length="211" mass="23919">MFFSVSAFDILNEKLNLFLALILVLLVMLFLYDIIIATVLLLSIVVVFLTYGHCYFEHDKVALSVHSTLTIDTSEVDIIENYEESDEVSSVYAWDANNDDAAAEDEVYFEADPIEDMPTEASSSFGFCLPNRGESYSYEFYTENCMFDFVDETTTHFHANNGDSLTFVFEGQDLKMVVHDVDEYTSYESLPTNVADILAIARVELIESSLF</sequence>
<evidence type="ECO:0000256" key="1">
    <source>
        <dbReference type="SAM" id="Phobius"/>
    </source>
</evidence>
<accession>A0A7E4UQC9</accession>
<keyword evidence="2" id="KW-1185">Reference proteome</keyword>
<feature type="transmembrane region" description="Helical" evidence="1">
    <location>
        <begin position="20"/>
        <end position="51"/>
    </location>
</feature>
<organism evidence="2 3">
    <name type="scientific">Panagrellus redivivus</name>
    <name type="common">Microworm</name>
    <dbReference type="NCBI Taxonomy" id="6233"/>
    <lineage>
        <taxon>Eukaryota</taxon>
        <taxon>Metazoa</taxon>
        <taxon>Ecdysozoa</taxon>
        <taxon>Nematoda</taxon>
        <taxon>Chromadorea</taxon>
        <taxon>Rhabditida</taxon>
        <taxon>Tylenchina</taxon>
        <taxon>Panagrolaimomorpha</taxon>
        <taxon>Panagrolaimoidea</taxon>
        <taxon>Panagrolaimidae</taxon>
        <taxon>Panagrellus</taxon>
    </lineage>
</organism>
<proteinExistence type="predicted"/>
<reference evidence="3" key="2">
    <citation type="submission" date="2020-10" db="UniProtKB">
        <authorList>
            <consortium name="WormBaseParasite"/>
        </authorList>
    </citation>
    <scope>IDENTIFICATION</scope>
</reference>
<name>A0A7E4UQC9_PANRE</name>
<dbReference type="AlphaFoldDB" id="A0A7E4UQC9"/>
<evidence type="ECO:0000313" key="3">
    <source>
        <dbReference type="WBParaSite" id="Pan_g11548.t2"/>
    </source>
</evidence>
<dbReference type="WBParaSite" id="Pan_g11548.t2">
    <property type="protein sequence ID" value="Pan_g11548.t2"/>
    <property type="gene ID" value="Pan_g11548"/>
</dbReference>